<keyword evidence="6 11" id="KW-0695">RNA-directed DNA polymerase</keyword>
<keyword evidence="7" id="KW-0051">Antiviral defense</keyword>
<feature type="domain" description="Reverse transcriptase" evidence="10">
    <location>
        <begin position="15"/>
        <end position="240"/>
    </location>
</feature>
<dbReference type="NCBIfam" id="NF038233">
    <property type="entry name" value="retron_St85_RT"/>
    <property type="match status" value="1"/>
</dbReference>
<evidence type="ECO:0000256" key="6">
    <source>
        <dbReference type="ARBA" id="ARBA00022918"/>
    </source>
</evidence>
<dbReference type="InterPro" id="IPR000477">
    <property type="entry name" value="RT_dom"/>
</dbReference>
<dbReference type="GO" id="GO:0051607">
    <property type="term" value="P:defense response to virus"/>
    <property type="evidence" value="ECO:0007669"/>
    <property type="project" value="UniProtKB-KW"/>
</dbReference>
<dbReference type="RefSeq" id="WP_131975420.1">
    <property type="nucleotide sequence ID" value="NZ_SLYB01000005.1"/>
</dbReference>
<dbReference type="InterPro" id="IPR051083">
    <property type="entry name" value="GrpII_Intron_Splice-Mob/Def"/>
</dbReference>
<evidence type="ECO:0000256" key="3">
    <source>
        <dbReference type="ARBA" id="ARBA00022695"/>
    </source>
</evidence>
<keyword evidence="12" id="KW-1185">Reference proteome</keyword>
<comment type="caution">
    <text evidence="11">The sequence shown here is derived from an EMBL/GenBank/DDBJ whole genome shotgun (WGS) entry which is preliminary data.</text>
</comment>
<keyword evidence="4" id="KW-0479">Metal-binding</keyword>
<dbReference type="PROSITE" id="PS50878">
    <property type="entry name" value="RT_POL"/>
    <property type="match status" value="1"/>
</dbReference>
<accession>A0A4R2T201</accession>
<gene>
    <name evidence="11" type="ORF">EDC44_1059</name>
</gene>
<keyword evidence="2" id="KW-0808">Transferase</keyword>
<evidence type="ECO:0000256" key="5">
    <source>
        <dbReference type="ARBA" id="ARBA00022842"/>
    </source>
</evidence>
<dbReference type="SUPFAM" id="SSF56672">
    <property type="entry name" value="DNA/RNA polymerases"/>
    <property type="match status" value="1"/>
</dbReference>
<evidence type="ECO:0000256" key="1">
    <source>
        <dbReference type="ARBA" id="ARBA00012493"/>
    </source>
</evidence>
<evidence type="ECO:0000313" key="12">
    <source>
        <dbReference type="Proteomes" id="UP000295763"/>
    </source>
</evidence>
<dbReference type="Pfam" id="PF00078">
    <property type="entry name" value="RVT_1"/>
    <property type="match status" value="1"/>
</dbReference>
<dbReference type="AlphaFoldDB" id="A0A4R2T201"/>
<keyword evidence="3" id="KW-0548">Nucleotidyltransferase</keyword>
<evidence type="ECO:0000259" key="10">
    <source>
        <dbReference type="PROSITE" id="PS50878"/>
    </source>
</evidence>
<evidence type="ECO:0000256" key="9">
    <source>
        <dbReference type="ARBA" id="ARBA00048173"/>
    </source>
</evidence>
<organism evidence="11 12">
    <name type="scientific">Cricetibacter osteomyelitidis</name>
    <dbReference type="NCBI Taxonomy" id="1521931"/>
    <lineage>
        <taxon>Bacteria</taxon>
        <taxon>Pseudomonadati</taxon>
        <taxon>Pseudomonadota</taxon>
        <taxon>Gammaproteobacteria</taxon>
        <taxon>Pasteurellales</taxon>
        <taxon>Pasteurellaceae</taxon>
        <taxon>Cricetibacter</taxon>
    </lineage>
</organism>
<name>A0A4R2T201_9PAST</name>
<sequence>MTILDILMDTLLLDMQELKKFASTSPYRYKVYQIPKRNSKKKRTIAHPSKELKFIQRALNGILSNILPVHEAVFSYKKEVSIKDNAQKHLKSQYLLKMDFKNFFPSITPEIFFDQLDKNNISYSVEDREIISRLLFWKPSRYKEYLSLSIGAPSSPLISNFIMYSFDKKINDYCNNINVTYTRYADDITFTTNVRNILFDIPNEIKKILLEEFSGKIIINNKKTIFSSKANNRHVTGIRLTNDNKLSIGRNKKRVLSSKVHHYSLGKINDDEAKKLQGELAFTFYIEPEFESKLIKKYGLETLLKLNKI</sequence>
<proteinExistence type="inferred from homology"/>
<evidence type="ECO:0000256" key="4">
    <source>
        <dbReference type="ARBA" id="ARBA00022723"/>
    </source>
</evidence>
<evidence type="ECO:0000256" key="8">
    <source>
        <dbReference type="ARBA" id="ARBA00034120"/>
    </source>
</evidence>
<dbReference type="InterPro" id="IPR043502">
    <property type="entry name" value="DNA/RNA_pol_sf"/>
</dbReference>
<dbReference type="CDD" id="cd03487">
    <property type="entry name" value="RT_Bac_retron_II"/>
    <property type="match status" value="1"/>
</dbReference>
<dbReference type="GO" id="GO:0003723">
    <property type="term" value="F:RNA binding"/>
    <property type="evidence" value="ECO:0007669"/>
    <property type="project" value="InterPro"/>
</dbReference>
<comment type="similarity">
    <text evidence="8">Belongs to the bacterial reverse transcriptase family.</text>
</comment>
<dbReference type="GO" id="GO:0046872">
    <property type="term" value="F:metal ion binding"/>
    <property type="evidence" value="ECO:0007669"/>
    <property type="project" value="UniProtKB-KW"/>
</dbReference>
<dbReference type="InterPro" id="IPR000123">
    <property type="entry name" value="Reverse_transcriptase_msDNA"/>
</dbReference>
<dbReference type="Proteomes" id="UP000295763">
    <property type="component" value="Unassembled WGS sequence"/>
</dbReference>
<dbReference type="PANTHER" id="PTHR34047">
    <property type="entry name" value="NUCLEAR INTRON MATURASE 1, MITOCHONDRIAL-RELATED"/>
    <property type="match status" value="1"/>
</dbReference>
<comment type="catalytic activity">
    <reaction evidence="9">
        <text>DNA(n) + a 2'-deoxyribonucleoside 5'-triphosphate = DNA(n+1) + diphosphate</text>
        <dbReference type="Rhea" id="RHEA:22508"/>
        <dbReference type="Rhea" id="RHEA-COMP:17339"/>
        <dbReference type="Rhea" id="RHEA-COMP:17340"/>
        <dbReference type="ChEBI" id="CHEBI:33019"/>
        <dbReference type="ChEBI" id="CHEBI:61560"/>
        <dbReference type="ChEBI" id="CHEBI:173112"/>
        <dbReference type="EC" id="2.7.7.49"/>
    </reaction>
</comment>
<dbReference type="EC" id="2.7.7.49" evidence="1"/>
<evidence type="ECO:0000313" key="11">
    <source>
        <dbReference type="EMBL" id="TCP96190.1"/>
    </source>
</evidence>
<evidence type="ECO:0000256" key="7">
    <source>
        <dbReference type="ARBA" id="ARBA00023118"/>
    </source>
</evidence>
<evidence type="ECO:0000256" key="2">
    <source>
        <dbReference type="ARBA" id="ARBA00022679"/>
    </source>
</evidence>
<dbReference type="EMBL" id="SLYB01000005">
    <property type="protein sequence ID" value="TCP96190.1"/>
    <property type="molecule type" value="Genomic_DNA"/>
</dbReference>
<dbReference type="GO" id="GO:0003964">
    <property type="term" value="F:RNA-directed DNA polymerase activity"/>
    <property type="evidence" value="ECO:0007669"/>
    <property type="project" value="UniProtKB-KW"/>
</dbReference>
<reference evidence="11 12" key="1">
    <citation type="submission" date="2019-03" db="EMBL/GenBank/DDBJ databases">
        <title>Genomic Encyclopedia of Type Strains, Phase IV (KMG-IV): sequencing the most valuable type-strain genomes for metagenomic binning, comparative biology and taxonomic classification.</title>
        <authorList>
            <person name="Goeker M."/>
        </authorList>
    </citation>
    <scope>NUCLEOTIDE SEQUENCE [LARGE SCALE GENOMIC DNA]</scope>
    <source>
        <strain evidence="11 12">DSM 28404</strain>
    </source>
</reference>
<dbReference type="PRINTS" id="PR00866">
    <property type="entry name" value="RNADNAPOLMS"/>
</dbReference>
<protein>
    <recommendedName>
        <fullName evidence="1">RNA-directed DNA polymerase</fullName>
        <ecNumber evidence="1">2.7.7.49</ecNumber>
    </recommendedName>
</protein>
<dbReference type="PANTHER" id="PTHR34047:SF7">
    <property type="entry name" value="RNA-DIRECTED DNA POLYMERASE"/>
    <property type="match status" value="1"/>
</dbReference>
<keyword evidence="5" id="KW-0460">Magnesium</keyword>
<dbReference type="OrthoDB" id="7055795at2"/>